<keyword evidence="4 6" id="KW-1133">Transmembrane helix</keyword>
<feature type="transmembrane region" description="Helical" evidence="6">
    <location>
        <begin position="6"/>
        <end position="23"/>
    </location>
</feature>
<evidence type="ECO:0000313" key="8">
    <source>
        <dbReference type="EMBL" id="SNR99443.1"/>
    </source>
</evidence>
<protein>
    <submittedName>
        <fullName evidence="8">Phospholipase_D-nuclease N-terminal</fullName>
    </submittedName>
</protein>
<dbReference type="InterPro" id="IPR027379">
    <property type="entry name" value="CLS_N"/>
</dbReference>
<gene>
    <name evidence="8" type="ORF">SAMN05192560_2134</name>
</gene>
<reference evidence="9" key="1">
    <citation type="submission" date="2017-06" db="EMBL/GenBank/DDBJ databases">
        <authorList>
            <person name="Varghese N."/>
            <person name="Submissions S."/>
        </authorList>
    </citation>
    <scope>NUCLEOTIDE SEQUENCE [LARGE SCALE GENOMIC DNA]</scope>
    <source>
        <strain evidence="9">Ca-68</strain>
    </source>
</reference>
<evidence type="ECO:0000256" key="4">
    <source>
        <dbReference type="ARBA" id="ARBA00022989"/>
    </source>
</evidence>
<evidence type="ECO:0000256" key="6">
    <source>
        <dbReference type="SAM" id="Phobius"/>
    </source>
</evidence>
<evidence type="ECO:0000259" key="7">
    <source>
        <dbReference type="Pfam" id="PF13396"/>
    </source>
</evidence>
<evidence type="ECO:0000313" key="9">
    <source>
        <dbReference type="Proteomes" id="UP000198305"/>
    </source>
</evidence>
<organism evidence="8 9">
    <name type="scientific">Methylobacillus rhizosphaerae</name>
    <dbReference type="NCBI Taxonomy" id="551994"/>
    <lineage>
        <taxon>Bacteria</taxon>
        <taxon>Pseudomonadati</taxon>
        <taxon>Pseudomonadota</taxon>
        <taxon>Betaproteobacteria</taxon>
        <taxon>Nitrosomonadales</taxon>
        <taxon>Methylophilaceae</taxon>
        <taxon>Methylobacillus</taxon>
    </lineage>
</organism>
<evidence type="ECO:0000256" key="1">
    <source>
        <dbReference type="ARBA" id="ARBA00004651"/>
    </source>
</evidence>
<dbReference type="EMBL" id="FZOA01000009">
    <property type="protein sequence ID" value="SNR99443.1"/>
    <property type="molecule type" value="Genomic_DNA"/>
</dbReference>
<sequence length="60" mass="6605">MQNQSIIALLIFVADIYAIIKILQSSADTVKKILWILGVLIFPVVGLIVWYFAGPGSKTN</sequence>
<dbReference type="OrthoDB" id="8455471at2"/>
<keyword evidence="9" id="KW-1185">Reference proteome</keyword>
<keyword evidence="3 6" id="KW-0812">Transmembrane</keyword>
<proteinExistence type="predicted"/>
<evidence type="ECO:0000256" key="2">
    <source>
        <dbReference type="ARBA" id="ARBA00022475"/>
    </source>
</evidence>
<dbReference type="RefSeq" id="WP_089376202.1">
    <property type="nucleotide sequence ID" value="NZ_FZOA01000009.1"/>
</dbReference>
<dbReference type="GO" id="GO:0005886">
    <property type="term" value="C:plasma membrane"/>
    <property type="evidence" value="ECO:0007669"/>
    <property type="project" value="UniProtKB-SubCell"/>
</dbReference>
<feature type="domain" description="Cardiolipin synthase N-terminal" evidence="7">
    <location>
        <begin position="13"/>
        <end position="55"/>
    </location>
</feature>
<keyword evidence="2" id="KW-1003">Cell membrane</keyword>
<evidence type="ECO:0000256" key="3">
    <source>
        <dbReference type="ARBA" id="ARBA00022692"/>
    </source>
</evidence>
<evidence type="ECO:0000256" key="5">
    <source>
        <dbReference type="ARBA" id="ARBA00023136"/>
    </source>
</evidence>
<dbReference type="AlphaFoldDB" id="A0A239AWV2"/>
<feature type="transmembrane region" description="Helical" evidence="6">
    <location>
        <begin position="35"/>
        <end position="53"/>
    </location>
</feature>
<comment type="subcellular location">
    <subcellularLocation>
        <location evidence="1">Cell membrane</location>
        <topology evidence="1">Multi-pass membrane protein</topology>
    </subcellularLocation>
</comment>
<dbReference type="Proteomes" id="UP000198305">
    <property type="component" value="Unassembled WGS sequence"/>
</dbReference>
<name>A0A239AWV2_9PROT</name>
<dbReference type="Pfam" id="PF13396">
    <property type="entry name" value="PLDc_N"/>
    <property type="match status" value="1"/>
</dbReference>
<accession>A0A239AWV2</accession>
<keyword evidence="5 6" id="KW-0472">Membrane</keyword>